<comment type="caution">
    <text evidence="4">The sequence shown here is derived from an EMBL/GenBank/DDBJ whole genome shotgun (WGS) entry which is preliminary data.</text>
</comment>
<feature type="domain" description="FecR protein" evidence="2">
    <location>
        <begin position="115"/>
        <end position="206"/>
    </location>
</feature>
<keyword evidence="5" id="KW-1185">Reference proteome</keyword>
<protein>
    <submittedName>
        <fullName evidence="4">FecR family protein</fullName>
    </submittedName>
</protein>
<dbReference type="RefSeq" id="WP_108212113.1">
    <property type="nucleotide sequence ID" value="NZ_QBKI01000006.1"/>
</dbReference>
<dbReference type="PIRSF" id="PIRSF018266">
    <property type="entry name" value="FecR"/>
    <property type="match status" value="1"/>
</dbReference>
<dbReference type="AlphaFoldDB" id="A0A2T5YG05"/>
<feature type="transmembrane region" description="Helical" evidence="1">
    <location>
        <begin position="79"/>
        <end position="98"/>
    </location>
</feature>
<evidence type="ECO:0000256" key="1">
    <source>
        <dbReference type="SAM" id="Phobius"/>
    </source>
</evidence>
<dbReference type="InterPro" id="IPR006860">
    <property type="entry name" value="FecR"/>
</dbReference>
<keyword evidence="1" id="KW-0812">Transmembrane</keyword>
<feature type="domain" description="Protein FecR C-terminal" evidence="3">
    <location>
        <begin position="257"/>
        <end position="323"/>
    </location>
</feature>
<dbReference type="Gene3D" id="2.60.120.1440">
    <property type="match status" value="1"/>
</dbReference>
<sequence>MGTTSDTEKAKALLRRYLAGQCTAQERAQVEAWYAGLEAEALLASRQEAASIRKVEKNLKDALAEERSSRRLRLLPVQAMLRVAAILVLAVTAALSYYKYKAADQRSPNPTEIIAHNGERKELYLKDGSVVYLNAGSRLVILPDFGQSSREVFLTGEAFFKVASDSLRPFIVKTHAVTTRVLGTSFNVQAYENESTASVAVAGGKVSVAKERQMDGNFFEEKLLPGRQLTFSKADQRYTVSDTDVAQLSAWRHGLAYFDNESVDAIARKLERKYDLRIRVTGDDKPECRYTFRISDEPIEKVLEILSRVAGITYTIQPDTILISTEACSNITPNGK</sequence>
<dbReference type="PANTHER" id="PTHR30273">
    <property type="entry name" value="PERIPLASMIC SIGNAL SENSOR AND SIGMA FACTOR ACTIVATOR FECR-RELATED"/>
    <property type="match status" value="1"/>
</dbReference>
<keyword evidence="1" id="KW-0472">Membrane</keyword>
<gene>
    <name evidence="4" type="ORF">C8N40_10627</name>
</gene>
<reference evidence="4 5" key="1">
    <citation type="submission" date="2018-04" db="EMBL/GenBank/DDBJ databases">
        <title>Genomic Encyclopedia of Archaeal and Bacterial Type Strains, Phase II (KMG-II): from individual species to whole genera.</title>
        <authorList>
            <person name="Goeker M."/>
        </authorList>
    </citation>
    <scope>NUCLEOTIDE SEQUENCE [LARGE SCALE GENOMIC DNA]</scope>
    <source>
        <strain evidence="4 5">DSM 100162</strain>
    </source>
</reference>
<keyword evidence="1" id="KW-1133">Transmembrane helix</keyword>
<dbReference type="Pfam" id="PF04773">
    <property type="entry name" value="FecR"/>
    <property type="match status" value="1"/>
</dbReference>
<evidence type="ECO:0000259" key="3">
    <source>
        <dbReference type="Pfam" id="PF16344"/>
    </source>
</evidence>
<dbReference type="GO" id="GO:0016989">
    <property type="term" value="F:sigma factor antagonist activity"/>
    <property type="evidence" value="ECO:0007669"/>
    <property type="project" value="TreeGrafter"/>
</dbReference>
<evidence type="ECO:0000313" key="4">
    <source>
        <dbReference type="EMBL" id="PTX18228.1"/>
    </source>
</evidence>
<accession>A0A2T5YG05</accession>
<dbReference type="EMBL" id="QBKI01000006">
    <property type="protein sequence ID" value="PTX18228.1"/>
    <property type="molecule type" value="Genomic_DNA"/>
</dbReference>
<evidence type="ECO:0000313" key="5">
    <source>
        <dbReference type="Proteomes" id="UP000244225"/>
    </source>
</evidence>
<name>A0A2T5YG05_9BACT</name>
<proteinExistence type="predicted"/>
<dbReference type="OrthoDB" id="1099916at2"/>
<dbReference type="InterPro" id="IPR012373">
    <property type="entry name" value="Ferrdict_sens_TM"/>
</dbReference>
<evidence type="ECO:0000259" key="2">
    <source>
        <dbReference type="Pfam" id="PF04773"/>
    </source>
</evidence>
<dbReference type="PANTHER" id="PTHR30273:SF2">
    <property type="entry name" value="PROTEIN FECR"/>
    <property type="match status" value="1"/>
</dbReference>
<dbReference type="Gene3D" id="3.55.50.30">
    <property type="match status" value="1"/>
</dbReference>
<dbReference type="Proteomes" id="UP000244225">
    <property type="component" value="Unassembled WGS sequence"/>
</dbReference>
<dbReference type="Pfam" id="PF16344">
    <property type="entry name" value="FecR_C"/>
    <property type="match status" value="1"/>
</dbReference>
<organism evidence="4 5">
    <name type="scientific">Pontibacter mucosus</name>
    <dbReference type="NCBI Taxonomy" id="1649266"/>
    <lineage>
        <taxon>Bacteria</taxon>
        <taxon>Pseudomonadati</taxon>
        <taxon>Bacteroidota</taxon>
        <taxon>Cytophagia</taxon>
        <taxon>Cytophagales</taxon>
        <taxon>Hymenobacteraceae</taxon>
        <taxon>Pontibacter</taxon>
    </lineage>
</organism>
<dbReference type="InterPro" id="IPR032508">
    <property type="entry name" value="FecR_C"/>
</dbReference>